<evidence type="ECO:0000313" key="4">
    <source>
        <dbReference type="Proteomes" id="UP001327560"/>
    </source>
</evidence>
<dbReference type="InterPro" id="IPR007021">
    <property type="entry name" value="DUF659"/>
</dbReference>
<reference evidence="3 4" key="1">
    <citation type="submission" date="2023-10" db="EMBL/GenBank/DDBJ databases">
        <title>Chromosome-scale genome assembly provides insights into flower coloration mechanisms of Canna indica.</title>
        <authorList>
            <person name="Li C."/>
        </authorList>
    </citation>
    <scope>NUCLEOTIDE SEQUENCE [LARGE SCALE GENOMIC DNA]</scope>
    <source>
        <tissue evidence="3">Flower</tissue>
    </source>
</reference>
<dbReference type="Pfam" id="PF04937">
    <property type="entry name" value="DUF659"/>
    <property type="match status" value="1"/>
</dbReference>
<name>A0AAQ3QTI3_9LILI</name>
<gene>
    <name evidence="3" type="ORF">Cni_G28902</name>
</gene>
<dbReference type="AlphaFoldDB" id="A0AAQ3QTI3"/>
<dbReference type="InterPro" id="IPR012337">
    <property type="entry name" value="RNaseH-like_sf"/>
</dbReference>
<accession>A0AAQ3QTI3</accession>
<dbReference type="SUPFAM" id="SSF53098">
    <property type="entry name" value="Ribonuclease H-like"/>
    <property type="match status" value="1"/>
</dbReference>
<feature type="domain" description="DUF659" evidence="2">
    <location>
        <begin position="98"/>
        <end position="190"/>
    </location>
</feature>
<proteinExistence type="predicted"/>
<keyword evidence="4" id="KW-1185">Reference proteome</keyword>
<dbReference type="Proteomes" id="UP001327560">
    <property type="component" value="Chromosome 9"/>
</dbReference>
<dbReference type="EMBL" id="CP136898">
    <property type="protein sequence ID" value="WOL20100.1"/>
    <property type="molecule type" value="Genomic_DNA"/>
</dbReference>
<dbReference type="PANTHER" id="PTHR32166">
    <property type="entry name" value="OSJNBA0013A04.12 PROTEIN"/>
    <property type="match status" value="1"/>
</dbReference>
<feature type="region of interest" description="Disordered" evidence="1">
    <location>
        <begin position="1"/>
        <end position="21"/>
    </location>
</feature>
<evidence type="ECO:0000256" key="1">
    <source>
        <dbReference type="SAM" id="MobiDB-lite"/>
    </source>
</evidence>
<organism evidence="3 4">
    <name type="scientific">Canna indica</name>
    <name type="common">Indian-shot</name>
    <dbReference type="NCBI Taxonomy" id="4628"/>
    <lineage>
        <taxon>Eukaryota</taxon>
        <taxon>Viridiplantae</taxon>
        <taxon>Streptophyta</taxon>
        <taxon>Embryophyta</taxon>
        <taxon>Tracheophyta</taxon>
        <taxon>Spermatophyta</taxon>
        <taxon>Magnoliopsida</taxon>
        <taxon>Liliopsida</taxon>
        <taxon>Zingiberales</taxon>
        <taxon>Cannaceae</taxon>
        <taxon>Canna</taxon>
    </lineage>
</organism>
<evidence type="ECO:0000259" key="2">
    <source>
        <dbReference type="Pfam" id="PF04937"/>
    </source>
</evidence>
<evidence type="ECO:0000313" key="3">
    <source>
        <dbReference type="EMBL" id="WOL20100.1"/>
    </source>
</evidence>
<protein>
    <recommendedName>
        <fullName evidence="2">DUF659 domain-containing protein</fullName>
    </recommendedName>
</protein>
<dbReference type="PANTHER" id="PTHR32166:SF105">
    <property type="entry name" value="HAT DIMERIZATION DOMAIN-CONTAINING PROTEIN"/>
    <property type="match status" value="1"/>
</dbReference>
<sequence length="443" mass="50640">MDRSGLIPFGPQIGPSSSMRVPQSRGGIRGFFTNLGASGISSSISKATAHRQCLGQDEEVGVGESHLQMVPLQSDFRKYSQQSILSNHGVYHPKGRPRWTGPTRMSIINFLVYCNWRVVYHKSVNSSDEIHDAYYISKLMTKLIEEIGPQNIDQVIADNGANFKRAAYCVDLMMKYIGDIPMVKSTIKKAEQITRFIYNHTWVHALMKKFTEEIIIAVEPLYKVLRQVDMEKTPQMSHLYHYIHQAQEEIKRVMISPAKYKHFIEIISRIWDNQMGCDIHIACEPPRPSPIISDIVESKSQPEDTDSQAIERDMTLAPLDSQRVRQKRTKKTSPRFIAVATPVPTDLWTNEQYFDHCTQDQDHDARTGGTTRVYEKRGRRRGGGPTALQDYHHDMMSSLQEVSESTYSVSSTYSTDDIRTNSWIVNKETLMGMWYNGYQGMMA</sequence>